<proteinExistence type="predicted"/>
<sequence length="137" mass="15543">MTISRELTITRGCEGIKLLDDFAPLTITRGCGVYDYMLSVDNNTGLRGYKLQDGHARMTISLGGDNNTGLQGYQTTRLSYDDAHSHVVAGFQKFNTNVTSRVLTRCFLIDLFTNFKHSRDFMGKKILSKFHEAWTYM</sequence>
<dbReference type="Proteomes" id="UP000828390">
    <property type="component" value="Unassembled WGS sequence"/>
</dbReference>
<keyword evidence="2" id="KW-1185">Reference proteome</keyword>
<evidence type="ECO:0000313" key="2">
    <source>
        <dbReference type="Proteomes" id="UP000828390"/>
    </source>
</evidence>
<accession>A0A9D4HLU3</accession>
<reference evidence="1" key="2">
    <citation type="submission" date="2020-11" db="EMBL/GenBank/DDBJ databases">
        <authorList>
            <person name="McCartney M.A."/>
            <person name="Auch B."/>
            <person name="Kono T."/>
            <person name="Mallez S."/>
            <person name="Becker A."/>
            <person name="Gohl D.M."/>
            <person name="Silverstein K.A.T."/>
            <person name="Koren S."/>
            <person name="Bechman K.B."/>
            <person name="Herman A."/>
            <person name="Abrahante J.E."/>
            <person name="Garbe J."/>
        </authorList>
    </citation>
    <scope>NUCLEOTIDE SEQUENCE</scope>
    <source>
        <strain evidence="1">Duluth1</strain>
        <tissue evidence="1">Whole animal</tissue>
    </source>
</reference>
<organism evidence="1 2">
    <name type="scientific">Dreissena polymorpha</name>
    <name type="common">Zebra mussel</name>
    <name type="synonym">Mytilus polymorpha</name>
    <dbReference type="NCBI Taxonomy" id="45954"/>
    <lineage>
        <taxon>Eukaryota</taxon>
        <taxon>Metazoa</taxon>
        <taxon>Spiralia</taxon>
        <taxon>Lophotrochozoa</taxon>
        <taxon>Mollusca</taxon>
        <taxon>Bivalvia</taxon>
        <taxon>Autobranchia</taxon>
        <taxon>Heteroconchia</taxon>
        <taxon>Euheterodonta</taxon>
        <taxon>Imparidentia</taxon>
        <taxon>Neoheterodontei</taxon>
        <taxon>Myida</taxon>
        <taxon>Dreissenoidea</taxon>
        <taxon>Dreissenidae</taxon>
        <taxon>Dreissena</taxon>
    </lineage>
</organism>
<dbReference type="EMBL" id="JAIWYP010000012">
    <property type="protein sequence ID" value="KAH3725232.1"/>
    <property type="molecule type" value="Genomic_DNA"/>
</dbReference>
<evidence type="ECO:0000313" key="1">
    <source>
        <dbReference type="EMBL" id="KAH3725232.1"/>
    </source>
</evidence>
<reference evidence="1" key="1">
    <citation type="journal article" date="2019" name="bioRxiv">
        <title>The Genome of the Zebra Mussel, Dreissena polymorpha: A Resource for Invasive Species Research.</title>
        <authorList>
            <person name="McCartney M.A."/>
            <person name="Auch B."/>
            <person name="Kono T."/>
            <person name="Mallez S."/>
            <person name="Zhang Y."/>
            <person name="Obille A."/>
            <person name="Becker A."/>
            <person name="Abrahante J.E."/>
            <person name="Garbe J."/>
            <person name="Badalamenti J.P."/>
            <person name="Herman A."/>
            <person name="Mangelson H."/>
            <person name="Liachko I."/>
            <person name="Sullivan S."/>
            <person name="Sone E.D."/>
            <person name="Koren S."/>
            <person name="Silverstein K.A.T."/>
            <person name="Beckman K.B."/>
            <person name="Gohl D.M."/>
        </authorList>
    </citation>
    <scope>NUCLEOTIDE SEQUENCE</scope>
    <source>
        <strain evidence="1">Duluth1</strain>
        <tissue evidence="1">Whole animal</tissue>
    </source>
</reference>
<gene>
    <name evidence="1" type="ORF">DPMN_051067</name>
</gene>
<name>A0A9D4HLU3_DREPO</name>
<comment type="caution">
    <text evidence="1">The sequence shown here is derived from an EMBL/GenBank/DDBJ whole genome shotgun (WGS) entry which is preliminary data.</text>
</comment>
<dbReference type="AlphaFoldDB" id="A0A9D4HLU3"/>
<protein>
    <submittedName>
        <fullName evidence="1">Uncharacterized protein</fullName>
    </submittedName>
</protein>